<comment type="caution">
    <text evidence="3">The sequence shown here is derived from an EMBL/GenBank/DDBJ whole genome shotgun (WGS) entry which is preliminary data.</text>
</comment>
<feature type="region of interest" description="Disordered" evidence="1">
    <location>
        <begin position="59"/>
        <end position="78"/>
    </location>
</feature>
<proteinExistence type="predicted"/>
<dbReference type="InterPro" id="IPR029058">
    <property type="entry name" value="AB_hydrolase_fold"/>
</dbReference>
<evidence type="ECO:0000259" key="2">
    <source>
        <dbReference type="Pfam" id="PF00561"/>
    </source>
</evidence>
<dbReference type="PANTHER" id="PTHR43194:SF2">
    <property type="entry name" value="PEROXISOMAL MEMBRANE PROTEIN LPX1"/>
    <property type="match status" value="1"/>
</dbReference>
<organism evidence="3 4">
    <name type="scientific">Hyphobacterium vulgare</name>
    <dbReference type="NCBI Taxonomy" id="1736751"/>
    <lineage>
        <taxon>Bacteria</taxon>
        <taxon>Pseudomonadati</taxon>
        <taxon>Pseudomonadota</taxon>
        <taxon>Alphaproteobacteria</taxon>
        <taxon>Maricaulales</taxon>
        <taxon>Maricaulaceae</taxon>
        <taxon>Hyphobacterium</taxon>
    </lineage>
</organism>
<dbReference type="GO" id="GO:0016787">
    <property type="term" value="F:hydrolase activity"/>
    <property type="evidence" value="ECO:0007669"/>
    <property type="project" value="UniProtKB-KW"/>
</dbReference>
<feature type="domain" description="AB hydrolase-1" evidence="2">
    <location>
        <begin position="31"/>
        <end position="273"/>
    </location>
</feature>
<reference evidence="4" key="1">
    <citation type="journal article" date="2019" name="Int. J. Syst. Evol. Microbiol.">
        <title>The Global Catalogue of Microorganisms (GCM) 10K type strain sequencing project: providing services to taxonomists for standard genome sequencing and annotation.</title>
        <authorList>
            <consortium name="The Broad Institute Genomics Platform"/>
            <consortium name="The Broad Institute Genome Sequencing Center for Infectious Disease"/>
            <person name="Wu L."/>
            <person name="Ma J."/>
        </authorList>
    </citation>
    <scope>NUCLEOTIDE SEQUENCE [LARGE SCALE GENOMIC DNA]</scope>
    <source>
        <strain evidence="4">KCTC 52487</strain>
    </source>
</reference>
<evidence type="ECO:0000256" key="1">
    <source>
        <dbReference type="SAM" id="MobiDB-lite"/>
    </source>
</evidence>
<dbReference type="EMBL" id="JBHRSV010000002">
    <property type="protein sequence ID" value="MFC2925399.1"/>
    <property type="molecule type" value="Genomic_DNA"/>
</dbReference>
<evidence type="ECO:0000313" key="4">
    <source>
        <dbReference type="Proteomes" id="UP001595379"/>
    </source>
</evidence>
<dbReference type="PANTHER" id="PTHR43194">
    <property type="entry name" value="HYDROLASE ALPHA/BETA FOLD FAMILY"/>
    <property type="match status" value="1"/>
</dbReference>
<dbReference type="InterPro" id="IPR050228">
    <property type="entry name" value="Carboxylesterase_BioH"/>
</dbReference>
<gene>
    <name evidence="3" type="ORF">ACFOOR_04695</name>
</gene>
<dbReference type="SUPFAM" id="SSF53474">
    <property type="entry name" value="alpha/beta-Hydrolases"/>
    <property type="match status" value="1"/>
</dbReference>
<dbReference type="RefSeq" id="WP_343164976.1">
    <property type="nucleotide sequence ID" value="NZ_JBHRSV010000002.1"/>
</dbReference>
<name>A0ABV6ZVH8_9PROT</name>
<evidence type="ECO:0000313" key="3">
    <source>
        <dbReference type="EMBL" id="MFC2925399.1"/>
    </source>
</evidence>
<sequence length="287" mass="31203">MSHTDAFFTSRDGLKISYRDHAPAGEETGLPVLCLHGLTRNLKDFEDFAPKVAATGRRVIAASQRGRGDSDRDPQTGRYHPGVYAQDMLDLLDHLGLPRAVFAGTSMGGLMTMVSAMLAPHRISAAIINDVGPELAPEGIERIRSYVGKSGDHDDWNSAADRAREVNGHAFPKETGADFWLTFAKRTHRVLETGKIRSDYDPAIASAVSQGGQAAVDLWPVWAAMVPIPTLLVRGGISDLLSRETMAKMKAVKPDLEVVEVPDVGHAPFLTEPAAWRAIAQFLERVD</sequence>
<keyword evidence="4" id="KW-1185">Reference proteome</keyword>
<dbReference type="Proteomes" id="UP001595379">
    <property type="component" value="Unassembled WGS sequence"/>
</dbReference>
<feature type="compositionally biased region" description="Basic and acidic residues" evidence="1">
    <location>
        <begin position="66"/>
        <end position="75"/>
    </location>
</feature>
<dbReference type="InterPro" id="IPR000073">
    <property type="entry name" value="AB_hydrolase_1"/>
</dbReference>
<keyword evidence="3" id="KW-0378">Hydrolase</keyword>
<dbReference type="Gene3D" id="3.40.50.1820">
    <property type="entry name" value="alpha/beta hydrolase"/>
    <property type="match status" value="1"/>
</dbReference>
<accession>A0ABV6ZVH8</accession>
<protein>
    <submittedName>
        <fullName evidence="3">Alpha/beta fold hydrolase</fullName>
    </submittedName>
</protein>
<dbReference type="Pfam" id="PF00561">
    <property type="entry name" value="Abhydrolase_1"/>
    <property type="match status" value="1"/>
</dbReference>